<name>A0AAV9NS71_9EURO</name>
<protein>
    <recommendedName>
        <fullName evidence="3">F-box domain-containing protein</fullName>
    </recommendedName>
</protein>
<evidence type="ECO:0000313" key="1">
    <source>
        <dbReference type="EMBL" id="KAK5065067.1"/>
    </source>
</evidence>
<organism evidence="1 2">
    <name type="scientific">Exophiala bonariae</name>
    <dbReference type="NCBI Taxonomy" id="1690606"/>
    <lineage>
        <taxon>Eukaryota</taxon>
        <taxon>Fungi</taxon>
        <taxon>Dikarya</taxon>
        <taxon>Ascomycota</taxon>
        <taxon>Pezizomycotina</taxon>
        <taxon>Eurotiomycetes</taxon>
        <taxon>Chaetothyriomycetidae</taxon>
        <taxon>Chaetothyriales</taxon>
        <taxon>Herpotrichiellaceae</taxon>
        <taxon>Exophiala</taxon>
    </lineage>
</organism>
<dbReference type="RefSeq" id="XP_064712391.1">
    <property type="nucleotide sequence ID" value="XM_064844531.1"/>
</dbReference>
<gene>
    <name evidence="1" type="ORF">LTR84_000902</name>
</gene>
<evidence type="ECO:0000313" key="2">
    <source>
        <dbReference type="Proteomes" id="UP001358417"/>
    </source>
</evidence>
<reference evidence="1 2" key="1">
    <citation type="submission" date="2023-08" db="EMBL/GenBank/DDBJ databases">
        <title>Black Yeasts Isolated from many extreme environments.</title>
        <authorList>
            <person name="Coleine C."/>
            <person name="Stajich J.E."/>
            <person name="Selbmann L."/>
        </authorList>
    </citation>
    <scope>NUCLEOTIDE SEQUENCE [LARGE SCALE GENOMIC DNA]</scope>
    <source>
        <strain evidence="1 2">CCFEE 5792</strain>
    </source>
</reference>
<sequence length="159" mass="18428">MAAPPYIPKRQPNGPLGFLNYPPEIMNNIYQHLLVDHDQVLALLCSTNARLRQLNLKRRIHKLNQPQDQVEWSHLFDSHYYVDSTGLSAQFLRVCKRFWLEGSPVLYGNLTIAMRPSNRPDPCHTKQFPKNSPYILAWAKKLILKIDFLSAIRYAGWTG</sequence>
<dbReference type="Proteomes" id="UP001358417">
    <property type="component" value="Unassembled WGS sequence"/>
</dbReference>
<accession>A0AAV9NS71</accession>
<keyword evidence="2" id="KW-1185">Reference proteome</keyword>
<evidence type="ECO:0008006" key="3">
    <source>
        <dbReference type="Google" id="ProtNLM"/>
    </source>
</evidence>
<dbReference type="AlphaFoldDB" id="A0AAV9NS71"/>
<comment type="caution">
    <text evidence="1">The sequence shown here is derived from an EMBL/GenBank/DDBJ whole genome shotgun (WGS) entry which is preliminary data.</text>
</comment>
<dbReference type="EMBL" id="JAVRRD010000001">
    <property type="protein sequence ID" value="KAK5065067.1"/>
    <property type="molecule type" value="Genomic_DNA"/>
</dbReference>
<proteinExistence type="predicted"/>
<dbReference type="GeneID" id="89969124"/>